<name>A0A9P3BHY4_9EURO</name>
<evidence type="ECO:0000313" key="2">
    <source>
        <dbReference type="EMBL" id="GIJ91591.1"/>
    </source>
</evidence>
<sequence length="120" mass="14157">MDPISRAATIQAARQAFEEKEAAKARKLEEQQLRAEEKQRRRKGKEDWRTSLTIANKQEPKNRLSEKSSVTEELDSPTDQPQRKSTSGSWRSESKTTWMLFLTWLRTRVFKMRRKFQSLG</sequence>
<evidence type="ECO:0000256" key="1">
    <source>
        <dbReference type="SAM" id="MobiDB-lite"/>
    </source>
</evidence>
<comment type="caution">
    <text evidence="2">The sequence shown here is derived from an EMBL/GenBank/DDBJ whole genome shotgun (WGS) entry which is preliminary data.</text>
</comment>
<feature type="compositionally biased region" description="Polar residues" evidence="1">
    <location>
        <begin position="77"/>
        <end position="93"/>
    </location>
</feature>
<feature type="region of interest" description="Disordered" evidence="1">
    <location>
        <begin position="21"/>
        <end position="93"/>
    </location>
</feature>
<keyword evidence="3" id="KW-1185">Reference proteome</keyword>
<accession>A0A9P3BHY4</accession>
<dbReference type="GeneID" id="67009169"/>
<dbReference type="EMBL" id="BHVY01000008">
    <property type="protein sequence ID" value="GIJ91591.1"/>
    <property type="molecule type" value="Genomic_DNA"/>
</dbReference>
<dbReference type="RefSeq" id="XP_043162337.1">
    <property type="nucleotide sequence ID" value="XM_043306402.1"/>
</dbReference>
<feature type="compositionally biased region" description="Basic and acidic residues" evidence="1">
    <location>
        <begin position="21"/>
        <end position="49"/>
    </location>
</feature>
<dbReference type="Proteomes" id="UP001043456">
    <property type="component" value="Unassembled WGS sequence"/>
</dbReference>
<dbReference type="OrthoDB" id="5377213at2759"/>
<proteinExistence type="predicted"/>
<organism evidence="2 3">
    <name type="scientific">Aspergillus pseudoviridinutans</name>
    <dbReference type="NCBI Taxonomy" id="1517512"/>
    <lineage>
        <taxon>Eukaryota</taxon>
        <taxon>Fungi</taxon>
        <taxon>Dikarya</taxon>
        <taxon>Ascomycota</taxon>
        <taxon>Pezizomycotina</taxon>
        <taxon>Eurotiomycetes</taxon>
        <taxon>Eurotiomycetidae</taxon>
        <taxon>Eurotiales</taxon>
        <taxon>Aspergillaceae</taxon>
        <taxon>Aspergillus</taxon>
        <taxon>Aspergillus subgen. Fumigati</taxon>
    </lineage>
</organism>
<protein>
    <submittedName>
        <fullName evidence="2">Uncharacterized protein</fullName>
    </submittedName>
</protein>
<reference evidence="2 3" key="1">
    <citation type="submission" date="2018-10" db="EMBL/GenBank/DDBJ databases">
        <title>Pan-genome distribution and transcriptional activeness of fungal secondary metabolism genes in Aspergillus section Fumigati.</title>
        <authorList>
            <person name="Takahashi H."/>
            <person name="Umemura M."/>
            <person name="Ninomiya A."/>
            <person name="Kusuya Y."/>
            <person name="Urayama S."/>
            <person name="Shimizu M."/>
            <person name="Watanabe A."/>
            <person name="Kamei K."/>
            <person name="Yaguchi T."/>
            <person name="Hagiwara D."/>
        </authorList>
    </citation>
    <scope>NUCLEOTIDE SEQUENCE [LARGE SCALE GENOMIC DNA]</scope>
    <source>
        <strain evidence="2 3">IFM 55266</strain>
    </source>
</reference>
<evidence type="ECO:0000313" key="3">
    <source>
        <dbReference type="Proteomes" id="UP001043456"/>
    </source>
</evidence>
<gene>
    <name evidence="2" type="ORF">Asppvi_010559</name>
</gene>
<feature type="compositionally biased region" description="Basic and acidic residues" evidence="1">
    <location>
        <begin position="58"/>
        <end position="70"/>
    </location>
</feature>
<dbReference type="AlphaFoldDB" id="A0A9P3BHY4"/>